<keyword evidence="4" id="KW-1185">Reference proteome</keyword>
<evidence type="ECO:0000313" key="3">
    <source>
        <dbReference type="EMBL" id="CAL4157007.1"/>
    </source>
</evidence>
<feature type="domain" description="Sorting nexin C-terminal" evidence="2">
    <location>
        <begin position="50"/>
        <end position="157"/>
    </location>
</feature>
<gene>
    <name evidence="3" type="ORF">MNOR_LOCUS31800</name>
</gene>
<dbReference type="PANTHER" id="PTHR22775">
    <property type="entry name" value="SORTING NEXIN"/>
    <property type="match status" value="1"/>
</dbReference>
<dbReference type="Proteomes" id="UP001497623">
    <property type="component" value="Unassembled WGS sequence"/>
</dbReference>
<dbReference type="InterPro" id="IPR013937">
    <property type="entry name" value="Sorting_nexin_C"/>
</dbReference>
<feature type="region of interest" description="Disordered" evidence="1">
    <location>
        <begin position="1"/>
        <end position="23"/>
    </location>
</feature>
<comment type="caution">
    <text evidence="3">The sequence shown here is derived from an EMBL/GenBank/DDBJ whole genome shotgun (WGS) entry which is preliminary data.</text>
</comment>
<reference evidence="3 4" key="1">
    <citation type="submission" date="2024-05" db="EMBL/GenBank/DDBJ databases">
        <authorList>
            <person name="Wallberg A."/>
        </authorList>
    </citation>
    <scope>NUCLEOTIDE SEQUENCE [LARGE SCALE GENOMIC DNA]</scope>
</reference>
<evidence type="ECO:0000313" key="4">
    <source>
        <dbReference type="Proteomes" id="UP001497623"/>
    </source>
</evidence>
<dbReference type="GO" id="GO:0035091">
    <property type="term" value="F:phosphatidylinositol binding"/>
    <property type="evidence" value="ECO:0007669"/>
    <property type="project" value="TreeGrafter"/>
</dbReference>
<protein>
    <recommendedName>
        <fullName evidence="2">Sorting nexin C-terminal domain-containing protein</fullName>
    </recommendedName>
</protein>
<name>A0AAV2S3Z0_MEGNR</name>
<dbReference type="AlphaFoldDB" id="A0AAV2S3Z0"/>
<sequence length="187" mass="21643">SEGKVDTEDEDLSGLMMEESQDLDGGKDDIAEPLFAFLEELCELRGVSKWLRKTLISFVQITYGKTINRHIHETVSGMFSESMMLYYLNTIKDNIWPIEDEGIETQEKIDTEEDKLNIRAEAREQFVNNLPVLLCTLVGQQNARRGADKLFTTLQHHALNKNLFYTTFEVLLRELFPELQAHMEKKL</sequence>
<evidence type="ECO:0000259" key="2">
    <source>
        <dbReference type="Pfam" id="PF08628"/>
    </source>
</evidence>
<dbReference type="EMBL" id="CAXKWB010041812">
    <property type="protein sequence ID" value="CAL4157007.1"/>
    <property type="molecule type" value="Genomic_DNA"/>
</dbReference>
<accession>A0AAV2S3Z0</accession>
<dbReference type="PANTHER" id="PTHR22775:SF48">
    <property type="entry name" value="SORTING NEXIN-25"/>
    <property type="match status" value="1"/>
</dbReference>
<organism evidence="3 4">
    <name type="scientific">Meganyctiphanes norvegica</name>
    <name type="common">Northern krill</name>
    <name type="synonym">Thysanopoda norvegica</name>
    <dbReference type="NCBI Taxonomy" id="48144"/>
    <lineage>
        <taxon>Eukaryota</taxon>
        <taxon>Metazoa</taxon>
        <taxon>Ecdysozoa</taxon>
        <taxon>Arthropoda</taxon>
        <taxon>Crustacea</taxon>
        <taxon>Multicrustacea</taxon>
        <taxon>Malacostraca</taxon>
        <taxon>Eumalacostraca</taxon>
        <taxon>Eucarida</taxon>
        <taxon>Euphausiacea</taxon>
        <taxon>Euphausiidae</taxon>
        <taxon>Meganyctiphanes</taxon>
    </lineage>
</organism>
<proteinExistence type="predicted"/>
<feature type="non-terminal residue" evidence="3">
    <location>
        <position position="1"/>
    </location>
</feature>
<evidence type="ECO:0000256" key="1">
    <source>
        <dbReference type="SAM" id="MobiDB-lite"/>
    </source>
</evidence>
<dbReference type="Pfam" id="PF08628">
    <property type="entry name" value="Nexin_C"/>
    <property type="match status" value="1"/>
</dbReference>